<dbReference type="EMBL" id="JACEIK010003844">
    <property type="protein sequence ID" value="MCD9643272.1"/>
    <property type="molecule type" value="Genomic_DNA"/>
</dbReference>
<evidence type="ECO:0000313" key="2">
    <source>
        <dbReference type="Proteomes" id="UP000823775"/>
    </source>
</evidence>
<gene>
    <name evidence="1" type="ORF">HAX54_030592</name>
</gene>
<protein>
    <submittedName>
        <fullName evidence="1">Uncharacterized protein</fullName>
    </submittedName>
</protein>
<proteinExistence type="predicted"/>
<reference evidence="1 2" key="1">
    <citation type="journal article" date="2021" name="BMC Genomics">
        <title>Datura genome reveals duplications of psychoactive alkaloid biosynthetic genes and high mutation rate following tissue culture.</title>
        <authorList>
            <person name="Rajewski A."/>
            <person name="Carter-House D."/>
            <person name="Stajich J."/>
            <person name="Litt A."/>
        </authorList>
    </citation>
    <scope>NUCLEOTIDE SEQUENCE [LARGE SCALE GENOMIC DNA]</scope>
    <source>
        <strain evidence="1">AR-01</strain>
    </source>
</reference>
<dbReference type="Proteomes" id="UP000823775">
    <property type="component" value="Unassembled WGS sequence"/>
</dbReference>
<keyword evidence="2" id="KW-1185">Reference proteome</keyword>
<sequence>KRIKSFRPGAWVTGEMISCHTCDGGVDGCQSDNGPSSSLPRSDGGSNRLSDSRWLVILIIRKLRIFPALCSRSME</sequence>
<comment type="caution">
    <text evidence="1">The sequence shown here is derived from an EMBL/GenBank/DDBJ whole genome shotgun (WGS) entry which is preliminary data.</text>
</comment>
<accession>A0ABS8V9Z4</accession>
<feature type="non-terminal residue" evidence="1">
    <location>
        <position position="1"/>
    </location>
</feature>
<evidence type="ECO:0000313" key="1">
    <source>
        <dbReference type="EMBL" id="MCD9643272.1"/>
    </source>
</evidence>
<name>A0ABS8V9Z4_DATST</name>
<organism evidence="1 2">
    <name type="scientific">Datura stramonium</name>
    <name type="common">Jimsonweed</name>
    <name type="synonym">Common thornapple</name>
    <dbReference type="NCBI Taxonomy" id="4076"/>
    <lineage>
        <taxon>Eukaryota</taxon>
        <taxon>Viridiplantae</taxon>
        <taxon>Streptophyta</taxon>
        <taxon>Embryophyta</taxon>
        <taxon>Tracheophyta</taxon>
        <taxon>Spermatophyta</taxon>
        <taxon>Magnoliopsida</taxon>
        <taxon>eudicotyledons</taxon>
        <taxon>Gunneridae</taxon>
        <taxon>Pentapetalae</taxon>
        <taxon>asterids</taxon>
        <taxon>lamiids</taxon>
        <taxon>Solanales</taxon>
        <taxon>Solanaceae</taxon>
        <taxon>Solanoideae</taxon>
        <taxon>Datureae</taxon>
        <taxon>Datura</taxon>
    </lineage>
</organism>